<proteinExistence type="predicted"/>
<dbReference type="AlphaFoldDB" id="A4U8T4"/>
<protein>
    <submittedName>
        <fullName evidence="2">Uncharacterized protein</fullName>
    </submittedName>
</protein>
<reference evidence="2" key="1">
    <citation type="journal article" date="2007" name="Appl. Environ. Microbiol.">
        <title>Widespread occurrence and genomic context of unusually small polyketide synthase genes in microbial consortia associated with marine sponges.</title>
        <authorList>
            <person name="Fieseler L."/>
            <person name="Hentschel U."/>
            <person name="Grozdanov L."/>
            <person name="Schirmer A."/>
            <person name="Wen G."/>
            <person name="Platzer M."/>
            <person name="Hrvatin S."/>
            <person name="Butzke D."/>
            <person name="Zimmermann K."/>
            <person name="Piel J."/>
        </authorList>
    </citation>
    <scope>NUCLEOTIDE SEQUENCE</scope>
</reference>
<feature type="transmembrane region" description="Helical" evidence="1">
    <location>
        <begin position="63"/>
        <end position="91"/>
    </location>
</feature>
<keyword evidence="1" id="KW-1133">Transmembrane helix</keyword>
<organism evidence="2">
    <name type="scientific">Theonella swinhoei bacterial symbiont clone pSW1H8</name>
    <dbReference type="NCBI Taxonomy" id="377638"/>
    <lineage>
        <taxon>Bacteria</taxon>
        <taxon>environmental samples</taxon>
    </lineage>
</organism>
<feature type="transmembrane region" description="Helical" evidence="1">
    <location>
        <begin position="158"/>
        <end position="179"/>
    </location>
</feature>
<accession>A4U8T4</accession>
<evidence type="ECO:0000313" key="2">
    <source>
        <dbReference type="EMBL" id="ABE03936.1"/>
    </source>
</evidence>
<name>A4U8T4_9BACT</name>
<keyword evidence="1" id="KW-0812">Transmembrane</keyword>
<evidence type="ECO:0000256" key="1">
    <source>
        <dbReference type="SAM" id="Phobius"/>
    </source>
</evidence>
<feature type="transmembrane region" description="Helical" evidence="1">
    <location>
        <begin position="27"/>
        <end position="51"/>
    </location>
</feature>
<keyword evidence="1" id="KW-0472">Membrane</keyword>
<feature type="transmembrane region" description="Helical" evidence="1">
    <location>
        <begin position="133"/>
        <end position="152"/>
    </location>
</feature>
<dbReference type="EMBL" id="DQ438988">
    <property type="protein sequence ID" value="ABE03936.1"/>
    <property type="molecule type" value="Genomic_DNA"/>
</dbReference>
<sequence length="196" mass="20844">MVIARVVADADQATLQESLRAVADNRAMYGLSGLARLLSGVTLLVAGWFLLRTRIIRGRWATPLVPYLFILSGVCTAISGACAVLIAVYAAPTVAAVALVISSLRWIVGKVGFAAAGVALIVAARYQWRVGGVLRRVAPVSAVIGVAMQFIWLDAATIMHRVVGTAFFLWLLVIGTMLATGRVERRFIATYGGGED</sequence>
<feature type="transmembrane region" description="Helical" evidence="1">
    <location>
        <begin position="103"/>
        <end position="126"/>
    </location>
</feature>